<feature type="transmembrane region" description="Helical" evidence="19">
    <location>
        <begin position="168"/>
        <end position="196"/>
    </location>
</feature>
<evidence type="ECO:0000256" key="18">
    <source>
        <dbReference type="ARBA" id="ARBA00049504"/>
    </source>
</evidence>
<dbReference type="HAMAP" id="MF_00719">
    <property type="entry name" value="CobS"/>
    <property type="match status" value="1"/>
</dbReference>
<comment type="cofactor">
    <cofactor evidence="1 19">
        <name>Mg(2+)</name>
        <dbReference type="ChEBI" id="CHEBI:18420"/>
    </cofactor>
</comment>
<dbReference type="GO" id="GO:0051073">
    <property type="term" value="F:adenosylcobinamide-GDP ribazoletransferase activity"/>
    <property type="evidence" value="ECO:0007669"/>
    <property type="project" value="UniProtKB-UniRule"/>
</dbReference>
<dbReference type="GO" id="GO:0009236">
    <property type="term" value="P:cobalamin biosynthetic process"/>
    <property type="evidence" value="ECO:0007669"/>
    <property type="project" value="UniProtKB-UniRule"/>
</dbReference>
<dbReference type="EC" id="2.7.8.26" evidence="5 19"/>
<evidence type="ECO:0000256" key="9">
    <source>
        <dbReference type="ARBA" id="ARBA00022679"/>
    </source>
</evidence>
<dbReference type="Pfam" id="PF02654">
    <property type="entry name" value="CobS"/>
    <property type="match status" value="1"/>
</dbReference>
<evidence type="ECO:0000256" key="10">
    <source>
        <dbReference type="ARBA" id="ARBA00022692"/>
    </source>
</evidence>
<evidence type="ECO:0000313" key="21">
    <source>
        <dbReference type="Proteomes" id="UP000245921"/>
    </source>
</evidence>
<dbReference type="EMBL" id="QGGI01000005">
    <property type="protein sequence ID" value="PWJ95422.1"/>
    <property type="molecule type" value="Genomic_DNA"/>
</dbReference>
<evidence type="ECO:0000256" key="12">
    <source>
        <dbReference type="ARBA" id="ARBA00022989"/>
    </source>
</evidence>
<keyword evidence="12 19" id="KW-1133">Transmembrane helix</keyword>
<evidence type="ECO:0000313" key="20">
    <source>
        <dbReference type="EMBL" id="PWJ95422.1"/>
    </source>
</evidence>
<proteinExistence type="inferred from homology"/>
<comment type="catalytic activity">
    <reaction evidence="17 19">
        <text>alpha-ribazole + adenosylcob(III)inamide-GDP = adenosylcob(III)alamin + GMP + H(+)</text>
        <dbReference type="Rhea" id="RHEA:16049"/>
        <dbReference type="ChEBI" id="CHEBI:10329"/>
        <dbReference type="ChEBI" id="CHEBI:15378"/>
        <dbReference type="ChEBI" id="CHEBI:18408"/>
        <dbReference type="ChEBI" id="CHEBI:58115"/>
        <dbReference type="ChEBI" id="CHEBI:60487"/>
        <dbReference type="EC" id="2.7.8.26"/>
    </reaction>
</comment>
<evidence type="ECO:0000256" key="14">
    <source>
        <dbReference type="ARBA" id="ARBA00025228"/>
    </source>
</evidence>
<dbReference type="Proteomes" id="UP000245921">
    <property type="component" value="Unassembled WGS sequence"/>
</dbReference>
<dbReference type="GO" id="GO:0005886">
    <property type="term" value="C:plasma membrane"/>
    <property type="evidence" value="ECO:0007669"/>
    <property type="project" value="UniProtKB-SubCell"/>
</dbReference>
<feature type="transmembrane region" description="Helical" evidence="19">
    <location>
        <begin position="29"/>
        <end position="47"/>
    </location>
</feature>
<comment type="subcellular location">
    <subcellularLocation>
        <location evidence="2 19">Cell membrane</location>
        <topology evidence="2 19">Multi-pass membrane protein</topology>
    </subcellularLocation>
</comment>
<comment type="pathway">
    <text evidence="3 19">Cofactor biosynthesis; adenosylcobalamin biosynthesis; adenosylcobalamin from cob(II)yrinate a,c-diamide: step 7/7.</text>
</comment>
<evidence type="ECO:0000256" key="16">
    <source>
        <dbReference type="ARBA" id="ARBA00032853"/>
    </source>
</evidence>
<keyword evidence="9 19" id="KW-0808">Transferase</keyword>
<sequence length="235" mass="27240">MLNDIFVAFGTISRIPVPTVKNVNIKRSVIYFPLVGIFASFVLWLFQMIFINIFNINITFILNMILYFYLFQYFHFDGILDLFDGFGAQIRDIEERRKILKDSRIGAFSLLYGIFYIILYIFLIFQNKDFWYMMPIFSRFSVPVLLSISKPAFDEGLGKMYFPFKKLYLIPSFLIVSITAFISLKIFLIGIISSIISSFLLNIISNKKINGINGDVIGANICLTEIIFLLIINIK</sequence>
<accession>A0AA45C7K9</accession>
<evidence type="ECO:0000256" key="17">
    <source>
        <dbReference type="ARBA" id="ARBA00048623"/>
    </source>
</evidence>
<feature type="transmembrane region" description="Helical" evidence="19">
    <location>
        <begin position="105"/>
        <end position="124"/>
    </location>
</feature>
<keyword evidence="8 19" id="KW-0169">Cobalamin biosynthesis</keyword>
<dbReference type="PANTHER" id="PTHR34148">
    <property type="entry name" value="ADENOSYLCOBINAMIDE-GDP RIBAZOLETRANSFERASE"/>
    <property type="match status" value="1"/>
</dbReference>
<reference evidence="20 21" key="1">
    <citation type="submission" date="2018-05" db="EMBL/GenBank/DDBJ databases">
        <title>Genomic Encyclopedia of Type Strains, Phase IV (KMG-IV): sequencing the most valuable type-strain genomes for metagenomic binning, comparative biology and taxonomic classification.</title>
        <authorList>
            <person name="Goeker M."/>
        </authorList>
    </citation>
    <scope>NUCLEOTIDE SEQUENCE [LARGE SCALE GENOMIC DNA]</scope>
    <source>
        <strain evidence="20 21">DSM 24906</strain>
    </source>
</reference>
<dbReference type="GO" id="GO:0008818">
    <property type="term" value="F:cobalamin 5'-phosphate synthase activity"/>
    <property type="evidence" value="ECO:0007669"/>
    <property type="project" value="UniProtKB-UniRule"/>
</dbReference>
<keyword evidence="13 19" id="KW-0472">Membrane</keyword>
<evidence type="ECO:0000256" key="4">
    <source>
        <dbReference type="ARBA" id="ARBA00010561"/>
    </source>
</evidence>
<dbReference type="PANTHER" id="PTHR34148:SF1">
    <property type="entry name" value="ADENOSYLCOBINAMIDE-GDP RIBAZOLETRANSFERASE"/>
    <property type="match status" value="1"/>
</dbReference>
<dbReference type="AlphaFoldDB" id="A0AA45C7K9"/>
<dbReference type="RefSeq" id="WP_109604336.1">
    <property type="nucleotide sequence ID" value="NZ_JAMHJO010000003.1"/>
</dbReference>
<comment type="catalytic activity">
    <reaction evidence="18 19">
        <text>alpha-ribazole 5'-phosphate + adenosylcob(III)inamide-GDP = adenosylcob(III)alamin 5'-phosphate + GMP + H(+)</text>
        <dbReference type="Rhea" id="RHEA:23560"/>
        <dbReference type="ChEBI" id="CHEBI:15378"/>
        <dbReference type="ChEBI" id="CHEBI:57918"/>
        <dbReference type="ChEBI" id="CHEBI:58115"/>
        <dbReference type="ChEBI" id="CHEBI:60487"/>
        <dbReference type="ChEBI" id="CHEBI:60493"/>
        <dbReference type="EC" id="2.7.8.26"/>
    </reaction>
</comment>
<evidence type="ECO:0000256" key="6">
    <source>
        <dbReference type="ARBA" id="ARBA00015850"/>
    </source>
</evidence>
<feature type="transmembrane region" description="Helical" evidence="19">
    <location>
        <begin position="53"/>
        <end position="71"/>
    </location>
</feature>
<evidence type="ECO:0000256" key="5">
    <source>
        <dbReference type="ARBA" id="ARBA00013200"/>
    </source>
</evidence>
<evidence type="ECO:0000256" key="2">
    <source>
        <dbReference type="ARBA" id="ARBA00004651"/>
    </source>
</evidence>
<dbReference type="InterPro" id="IPR003805">
    <property type="entry name" value="CobS"/>
</dbReference>
<protein>
    <recommendedName>
        <fullName evidence="6 19">Adenosylcobinamide-GDP ribazoletransferase</fullName>
        <ecNumber evidence="5 19">2.7.8.26</ecNumber>
    </recommendedName>
    <alternativeName>
        <fullName evidence="16 19">Cobalamin synthase</fullName>
    </alternativeName>
    <alternativeName>
        <fullName evidence="15 19">Cobalamin-5'-phosphate synthase</fullName>
    </alternativeName>
</protein>
<evidence type="ECO:0000256" key="7">
    <source>
        <dbReference type="ARBA" id="ARBA00022475"/>
    </source>
</evidence>
<evidence type="ECO:0000256" key="19">
    <source>
        <dbReference type="HAMAP-Rule" id="MF_00719"/>
    </source>
</evidence>
<keyword evidence="21" id="KW-1185">Reference proteome</keyword>
<evidence type="ECO:0000256" key="1">
    <source>
        <dbReference type="ARBA" id="ARBA00001946"/>
    </source>
</evidence>
<keyword evidence="7 19" id="KW-1003">Cell membrane</keyword>
<feature type="transmembrane region" description="Helical" evidence="19">
    <location>
        <begin position="216"/>
        <end position="234"/>
    </location>
</feature>
<evidence type="ECO:0000256" key="3">
    <source>
        <dbReference type="ARBA" id="ARBA00004663"/>
    </source>
</evidence>
<keyword evidence="11 19" id="KW-0460">Magnesium</keyword>
<organism evidence="20 21">
    <name type="scientific">Oceanotoga teriensis</name>
    <dbReference type="NCBI Taxonomy" id="515440"/>
    <lineage>
        <taxon>Bacteria</taxon>
        <taxon>Thermotogati</taxon>
        <taxon>Thermotogota</taxon>
        <taxon>Thermotogae</taxon>
        <taxon>Petrotogales</taxon>
        <taxon>Petrotogaceae</taxon>
        <taxon>Oceanotoga</taxon>
    </lineage>
</organism>
<comment type="function">
    <text evidence="14 19">Joins adenosylcobinamide-GDP and alpha-ribazole to generate adenosylcobalamin (Ado-cobalamin). Also synthesizes adenosylcobalamin 5'-phosphate from adenosylcobinamide-GDP and alpha-ribazole 5'-phosphate.</text>
</comment>
<name>A0AA45C7K9_9BACT</name>
<evidence type="ECO:0000256" key="15">
    <source>
        <dbReference type="ARBA" id="ARBA00032605"/>
    </source>
</evidence>
<evidence type="ECO:0000256" key="13">
    <source>
        <dbReference type="ARBA" id="ARBA00023136"/>
    </source>
</evidence>
<gene>
    <name evidence="19" type="primary">cobS</name>
    <name evidence="20" type="ORF">C7380_10549</name>
</gene>
<evidence type="ECO:0000256" key="11">
    <source>
        <dbReference type="ARBA" id="ARBA00022842"/>
    </source>
</evidence>
<comment type="caution">
    <text evidence="20">The sequence shown here is derived from an EMBL/GenBank/DDBJ whole genome shotgun (WGS) entry which is preliminary data.</text>
</comment>
<comment type="similarity">
    <text evidence="4 19">Belongs to the CobS family.</text>
</comment>
<evidence type="ECO:0000256" key="8">
    <source>
        <dbReference type="ARBA" id="ARBA00022573"/>
    </source>
</evidence>
<keyword evidence="10 19" id="KW-0812">Transmembrane</keyword>